<dbReference type="Pfam" id="PF00875">
    <property type="entry name" value="DNA_photolyase"/>
    <property type="match status" value="1"/>
</dbReference>
<dbReference type="InterPro" id="IPR036155">
    <property type="entry name" value="Crypto/Photolyase_N_sf"/>
</dbReference>
<dbReference type="SUPFAM" id="SSF53474">
    <property type="entry name" value="alpha/beta-Hydrolases"/>
    <property type="match status" value="1"/>
</dbReference>
<sequence>MALLVCPPSLSFISSSYRPPTKHQCCLTPTRAESSRTGGGAALLWFKHDLRIHDHPGLLAASKYRTLVPFYVFDCRILSRFSDEMLELLIFAIEDLRKSLKDQGSDLVIRFGTAENVIQELVKEAQGELQALSTHFVTFINKEQVKATNIFAEEEVEYELCRMMDVVRETLATASFPKGNPRFVLWNTPLYDIKNLKDLPASYHEFKKLKVPVISPLSLPKLPNLEVDLTLGSIPALDDLKKFMNDCLGKSKDNWTSIKEISAETVLCKNQFVPTSNQIEGLGSSKLGESNQNSSYKHGQSKRPESVFVTQRGNLVGGGSTVVLKALAAYLRYLEGTIRDDWKEYVVTHYSKVHEKLRNAESREGASFGTLFGAALCLGIISRRRAYYEAIKYERERNAGFLSPFGYSAATVAAVADTVCSMEWYWLMASKSQFIDKTIYNIRIWRWKGFLIQYTVVGHEGPAILLVHGFGAFLEHYRDNINGIAEGGNRVWAITLLGFGRSEKPNVVYTEVMWAELIRDFIIEVVGEPVHLVGNSMGGYFVAIVAGLWPAVGKSVVLINTAGNVVPRYSSVPFSEGKANFRSCLSYDPGVVVVLESIFTFNLSIPLNFLLQGFENQVLVIQGMKDPIADSKSKLAMLREHCKGIIIKELDAGHCPHDERPEVVNSIIQEWVVTVGAKILCGDRV</sequence>
<organism evidence="3 4">
    <name type="scientific">Camellia sinensis</name>
    <name type="common">Tea plant</name>
    <name type="synonym">Thea sinensis</name>
    <dbReference type="NCBI Taxonomy" id="4442"/>
    <lineage>
        <taxon>Eukaryota</taxon>
        <taxon>Viridiplantae</taxon>
        <taxon>Streptophyta</taxon>
        <taxon>Embryophyta</taxon>
        <taxon>Tracheophyta</taxon>
        <taxon>Spermatophyta</taxon>
        <taxon>Magnoliopsida</taxon>
        <taxon>eudicotyledons</taxon>
        <taxon>Gunneridae</taxon>
        <taxon>Pentapetalae</taxon>
        <taxon>asterids</taxon>
        <taxon>Ericales</taxon>
        <taxon>Theaceae</taxon>
        <taxon>Camellia</taxon>
    </lineage>
</organism>
<feature type="domain" description="Photolyase/cryptochrome alpha/beta" evidence="2">
    <location>
        <begin position="40"/>
        <end position="191"/>
    </location>
</feature>
<dbReference type="GO" id="GO:0016787">
    <property type="term" value="F:hydrolase activity"/>
    <property type="evidence" value="ECO:0007669"/>
    <property type="project" value="UniProtKB-ARBA"/>
</dbReference>
<dbReference type="PROSITE" id="PS51645">
    <property type="entry name" value="PHR_CRY_ALPHA_BETA"/>
    <property type="match status" value="1"/>
</dbReference>
<evidence type="ECO:0000313" key="3">
    <source>
        <dbReference type="EMBL" id="KAF5959872.1"/>
    </source>
</evidence>
<keyword evidence="4" id="KW-1185">Reference proteome</keyword>
<dbReference type="Pfam" id="PF12697">
    <property type="entry name" value="Abhydrolase_6"/>
    <property type="match status" value="1"/>
</dbReference>
<name>A0A7J7I4B7_CAMSI</name>
<dbReference type="SUPFAM" id="SSF52425">
    <property type="entry name" value="Cryptochrome/photolyase, N-terminal domain"/>
    <property type="match status" value="1"/>
</dbReference>
<evidence type="ECO:0000259" key="2">
    <source>
        <dbReference type="PROSITE" id="PS51645"/>
    </source>
</evidence>
<feature type="compositionally biased region" description="Polar residues" evidence="1">
    <location>
        <begin position="287"/>
        <end position="298"/>
    </location>
</feature>
<dbReference type="AlphaFoldDB" id="A0A7J7I4B7"/>
<evidence type="ECO:0000256" key="1">
    <source>
        <dbReference type="SAM" id="MobiDB-lite"/>
    </source>
</evidence>
<reference evidence="4" key="1">
    <citation type="journal article" date="2020" name="Nat. Commun.">
        <title>Genome assembly of wild tea tree DASZ reveals pedigree and selection history of tea varieties.</title>
        <authorList>
            <person name="Zhang W."/>
            <person name="Zhang Y."/>
            <person name="Qiu H."/>
            <person name="Guo Y."/>
            <person name="Wan H."/>
            <person name="Zhang X."/>
            <person name="Scossa F."/>
            <person name="Alseekh S."/>
            <person name="Zhang Q."/>
            <person name="Wang P."/>
            <person name="Xu L."/>
            <person name="Schmidt M.H."/>
            <person name="Jia X."/>
            <person name="Li D."/>
            <person name="Zhu A."/>
            <person name="Guo F."/>
            <person name="Chen W."/>
            <person name="Ni D."/>
            <person name="Usadel B."/>
            <person name="Fernie A.R."/>
            <person name="Wen W."/>
        </authorList>
    </citation>
    <scope>NUCLEOTIDE SEQUENCE [LARGE SCALE GENOMIC DNA]</scope>
    <source>
        <strain evidence="4">cv. G240</strain>
    </source>
</reference>
<gene>
    <name evidence="3" type="ORF">HYC85_001081</name>
</gene>
<evidence type="ECO:0000313" key="4">
    <source>
        <dbReference type="Proteomes" id="UP000593564"/>
    </source>
</evidence>
<dbReference type="InterPro" id="IPR006050">
    <property type="entry name" value="DNA_photolyase_N"/>
</dbReference>
<dbReference type="InterPro" id="IPR000073">
    <property type="entry name" value="AB_hydrolase_1"/>
</dbReference>
<dbReference type="EMBL" id="JACBKZ010000001">
    <property type="protein sequence ID" value="KAF5959872.1"/>
    <property type="molecule type" value="Genomic_DNA"/>
</dbReference>
<protein>
    <recommendedName>
        <fullName evidence="2">Photolyase/cryptochrome alpha/beta domain-containing protein</fullName>
    </recommendedName>
</protein>
<dbReference type="Gene3D" id="3.40.50.1820">
    <property type="entry name" value="alpha/beta hydrolase"/>
    <property type="match status" value="2"/>
</dbReference>
<dbReference type="InterPro" id="IPR029058">
    <property type="entry name" value="AB_hydrolase_fold"/>
</dbReference>
<dbReference type="Proteomes" id="UP000593564">
    <property type="component" value="Unassembled WGS sequence"/>
</dbReference>
<dbReference type="InterPro" id="IPR014729">
    <property type="entry name" value="Rossmann-like_a/b/a_fold"/>
</dbReference>
<feature type="region of interest" description="Disordered" evidence="1">
    <location>
        <begin position="283"/>
        <end position="305"/>
    </location>
</feature>
<comment type="caution">
    <text evidence="3">The sequence shown here is derived from an EMBL/GenBank/DDBJ whole genome shotgun (WGS) entry which is preliminary data.</text>
</comment>
<accession>A0A7J7I4B7</accession>
<dbReference type="PANTHER" id="PTHR47832">
    <property type="entry name" value="DNA PHOTOLYASE"/>
    <property type="match status" value="1"/>
</dbReference>
<reference evidence="3 4" key="2">
    <citation type="submission" date="2020-07" db="EMBL/GenBank/DDBJ databases">
        <title>Genome assembly of wild tea tree DASZ reveals pedigree and selection history of tea varieties.</title>
        <authorList>
            <person name="Zhang W."/>
        </authorList>
    </citation>
    <scope>NUCLEOTIDE SEQUENCE [LARGE SCALE GENOMIC DNA]</scope>
    <source>
        <strain evidence="4">cv. G240</strain>
        <tissue evidence="3">Leaf</tissue>
    </source>
</reference>
<dbReference type="Gene3D" id="3.40.50.620">
    <property type="entry name" value="HUPs"/>
    <property type="match status" value="1"/>
</dbReference>
<dbReference type="PANTHER" id="PTHR47832:SF1">
    <property type="entry name" value="DNA PHOTOLYASE"/>
    <property type="match status" value="1"/>
</dbReference>
<proteinExistence type="predicted"/>